<keyword evidence="8" id="KW-0969">Cilium</keyword>
<keyword evidence="3" id="KW-1003">Cell membrane</keyword>
<feature type="transmembrane region" description="Helical" evidence="7">
    <location>
        <begin position="12"/>
        <end position="39"/>
    </location>
</feature>
<dbReference type="AlphaFoldDB" id="A0A6B2JEY7"/>
<comment type="subcellular location">
    <subcellularLocation>
        <location evidence="1">Cell membrane</location>
        <topology evidence="1">Multi-pass membrane protein</topology>
    </subcellularLocation>
</comment>
<dbReference type="InterPro" id="IPR002191">
    <property type="entry name" value="Bac_export_3"/>
</dbReference>
<feature type="transmembrane region" description="Helical" evidence="7">
    <location>
        <begin position="51"/>
        <end position="69"/>
    </location>
</feature>
<dbReference type="Proteomes" id="UP000474757">
    <property type="component" value="Unassembled WGS sequence"/>
</dbReference>
<keyword evidence="8" id="KW-0966">Cell projection</keyword>
<proteinExistence type="inferred from homology"/>
<evidence type="ECO:0000256" key="5">
    <source>
        <dbReference type="ARBA" id="ARBA00022989"/>
    </source>
</evidence>
<keyword evidence="8" id="KW-0282">Flagellum</keyword>
<gene>
    <name evidence="8" type="ORF">GZA08_00780</name>
</gene>
<evidence type="ECO:0000313" key="8">
    <source>
        <dbReference type="EMBL" id="NDU99502.1"/>
    </source>
</evidence>
<keyword evidence="5 7" id="KW-1133">Transmembrane helix</keyword>
<dbReference type="EMBL" id="JAAGAB010000001">
    <property type="protein sequence ID" value="NDU99502.1"/>
    <property type="molecule type" value="Genomic_DNA"/>
</dbReference>
<evidence type="ECO:0000313" key="9">
    <source>
        <dbReference type="Proteomes" id="UP000474757"/>
    </source>
</evidence>
<dbReference type="RefSeq" id="WP_163889056.1">
    <property type="nucleotide sequence ID" value="NZ_JAAFYS010000001.1"/>
</dbReference>
<dbReference type="PANTHER" id="PTHR34040">
    <property type="entry name" value="FLAGELLAR BIOSYNTHETIC PROTEIN FLIQ"/>
    <property type="match status" value="1"/>
</dbReference>
<comment type="caution">
    <text evidence="8">The sequence shown here is derived from an EMBL/GenBank/DDBJ whole genome shotgun (WGS) entry which is preliminary data.</text>
</comment>
<organism evidence="8 9">
    <name type="scientific">Pseudoroseicyclus tamaricis</name>
    <dbReference type="NCBI Taxonomy" id="2705421"/>
    <lineage>
        <taxon>Bacteria</taxon>
        <taxon>Pseudomonadati</taxon>
        <taxon>Pseudomonadota</taxon>
        <taxon>Alphaproteobacteria</taxon>
        <taxon>Rhodobacterales</taxon>
        <taxon>Paracoccaceae</taxon>
        <taxon>Pseudoroseicyclus</taxon>
    </lineage>
</organism>
<dbReference type="PIRSF" id="PIRSF004669">
    <property type="entry name" value="FliQ"/>
    <property type="match status" value="1"/>
</dbReference>
<comment type="similarity">
    <text evidence="2">Belongs to the FliQ/MopD/SpaQ family.</text>
</comment>
<dbReference type="PRINTS" id="PR00952">
    <property type="entry name" value="TYPE3IMQPROT"/>
</dbReference>
<dbReference type="PANTHER" id="PTHR34040:SF2">
    <property type="entry name" value="FLAGELLAR BIOSYNTHETIC PROTEIN FLIQ"/>
    <property type="match status" value="1"/>
</dbReference>
<dbReference type="GO" id="GO:0009306">
    <property type="term" value="P:protein secretion"/>
    <property type="evidence" value="ECO:0007669"/>
    <property type="project" value="InterPro"/>
</dbReference>
<accession>A0A6B2JEY7</accession>
<reference evidence="8 9" key="1">
    <citation type="submission" date="2020-02" db="EMBL/GenBank/DDBJ databases">
        <title>Pseudoroseicyclus tamarix, sp. nov., isolated from offshore sediment of a Tamarix chinensis forest.</title>
        <authorList>
            <person name="Gai Y."/>
        </authorList>
    </citation>
    <scope>NUCLEOTIDE SEQUENCE [LARGE SCALE GENOMIC DNA]</scope>
    <source>
        <strain evidence="8 9">CLL3-39</strain>
    </source>
</reference>
<evidence type="ECO:0000256" key="3">
    <source>
        <dbReference type="ARBA" id="ARBA00022475"/>
    </source>
</evidence>
<dbReference type="GO" id="GO:0005886">
    <property type="term" value="C:plasma membrane"/>
    <property type="evidence" value="ECO:0007669"/>
    <property type="project" value="UniProtKB-SubCell"/>
</dbReference>
<evidence type="ECO:0000256" key="6">
    <source>
        <dbReference type="ARBA" id="ARBA00023136"/>
    </source>
</evidence>
<evidence type="ECO:0000256" key="4">
    <source>
        <dbReference type="ARBA" id="ARBA00022692"/>
    </source>
</evidence>
<name>A0A6B2JEY7_9RHOB</name>
<keyword evidence="4 7" id="KW-0812">Transmembrane</keyword>
<protein>
    <submittedName>
        <fullName evidence="8">Flagellar biosynthetic protein FliQ</fullName>
    </submittedName>
</protein>
<evidence type="ECO:0000256" key="7">
    <source>
        <dbReference type="SAM" id="Phobius"/>
    </source>
</evidence>
<sequence length="88" mass="9453">MDPALFYDTLRAGLRTAVVISLPILSVALITGVVIGLFQALTSVQEMTLTFVPKLGAIVAVFWLTMGFMSEALRSLWVETLVPLIAGS</sequence>
<evidence type="ECO:0000256" key="1">
    <source>
        <dbReference type="ARBA" id="ARBA00004651"/>
    </source>
</evidence>
<keyword evidence="6 7" id="KW-0472">Membrane</keyword>
<evidence type="ECO:0000256" key="2">
    <source>
        <dbReference type="ARBA" id="ARBA00006156"/>
    </source>
</evidence>
<keyword evidence="9" id="KW-1185">Reference proteome</keyword>
<dbReference type="Pfam" id="PF01313">
    <property type="entry name" value="Bac_export_3"/>
    <property type="match status" value="1"/>
</dbReference>